<organism evidence="1 2">
    <name type="scientific">Bullifex porci</name>
    <dbReference type="NCBI Taxonomy" id="2606638"/>
    <lineage>
        <taxon>Bacteria</taxon>
        <taxon>Pseudomonadati</taxon>
        <taxon>Spirochaetota</taxon>
        <taxon>Spirochaetia</taxon>
        <taxon>Spirochaetales</taxon>
        <taxon>Spirochaetaceae</taxon>
        <taxon>Bullifex</taxon>
    </lineage>
</organism>
<comment type="caution">
    <text evidence="1">The sequence shown here is derived from an EMBL/GenBank/DDBJ whole genome shotgun (WGS) entry which is preliminary data.</text>
</comment>
<reference evidence="1 2" key="1">
    <citation type="submission" date="2019-08" db="EMBL/GenBank/DDBJ databases">
        <title>In-depth cultivation of the pig gut microbiome towards novel bacterial diversity and tailored functional studies.</title>
        <authorList>
            <person name="Wylensek D."/>
            <person name="Hitch T.C.A."/>
            <person name="Clavel T."/>
        </authorList>
    </citation>
    <scope>NUCLEOTIDE SEQUENCE [LARGE SCALE GENOMIC DNA]</scope>
    <source>
        <strain evidence="1 2">NM-380-WT-3C1</strain>
    </source>
</reference>
<evidence type="ECO:0000313" key="1">
    <source>
        <dbReference type="EMBL" id="MSU05780.1"/>
    </source>
</evidence>
<keyword evidence="2" id="KW-1185">Reference proteome</keyword>
<dbReference type="AlphaFoldDB" id="A0A7X2TR43"/>
<dbReference type="EMBL" id="VUNN01000004">
    <property type="protein sequence ID" value="MSU05780.1"/>
    <property type="molecule type" value="Genomic_DNA"/>
</dbReference>
<name>A0A7X2TR43_9SPIO</name>
<accession>A0A7X2TR43</accession>
<proteinExistence type="predicted"/>
<gene>
    <name evidence="1" type="ORF">FYJ80_03175</name>
</gene>
<evidence type="ECO:0000313" key="2">
    <source>
        <dbReference type="Proteomes" id="UP000460549"/>
    </source>
</evidence>
<sequence>MWPAVKQMKEKSYNMGVLAQTNKLVNMHLLTVEQAAMSLNLTVEEYLAEVEKVSDYLKNR</sequence>
<dbReference type="Proteomes" id="UP000460549">
    <property type="component" value="Unassembled WGS sequence"/>
</dbReference>
<dbReference type="RefSeq" id="WP_154424683.1">
    <property type="nucleotide sequence ID" value="NZ_JAQYPZ010000017.1"/>
</dbReference>
<protein>
    <submittedName>
        <fullName evidence="1">Uncharacterized protein</fullName>
    </submittedName>
</protein>